<evidence type="ECO:0000256" key="1">
    <source>
        <dbReference type="SAM" id="SignalP"/>
    </source>
</evidence>
<dbReference type="EMBL" id="PSQE01000003">
    <property type="protein sequence ID" value="RHN66049.1"/>
    <property type="molecule type" value="Genomic_DNA"/>
</dbReference>
<dbReference type="EnsemblPlants" id="KEH33141">
    <property type="protein sequence ID" value="KEH33141"/>
    <property type="gene ID" value="MTR_3g024310"/>
</dbReference>
<dbReference type="EMBL" id="CM001219">
    <property type="protein sequence ID" value="KEH33141.1"/>
    <property type="molecule type" value="Genomic_DNA"/>
</dbReference>
<name>A0A072UUS8_MEDTR</name>
<keyword evidence="5" id="KW-1185">Reference proteome</keyword>
<evidence type="ECO:0000313" key="2">
    <source>
        <dbReference type="EMBL" id="KEH33141.1"/>
    </source>
</evidence>
<accession>A0A072UUS8</accession>
<dbReference type="Proteomes" id="UP000265566">
    <property type="component" value="Chromosome 3"/>
</dbReference>
<dbReference type="AlphaFoldDB" id="A0A072UUS8"/>
<evidence type="ECO:0000313" key="5">
    <source>
        <dbReference type="Proteomes" id="UP000002051"/>
    </source>
</evidence>
<feature type="signal peptide" evidence="1">
    <location>
        <begin position="1"/>
        <end position="22"/>
    </location>
</feature>
<dbReference type="HOGENOM" id="CLU_2458163_0_0_1"/>
<evidence type="ECO:0000313" key="4">
    <source>
        <dbReference type="EnsemblPlants" id="KEH33141"/>
    </source>
</evidence>
<evidence type="ECO:0000313" key="3">
    <source>
        <dbReference type="EMBL" id="RHN66049.1"/>
    </source>
</evidence>
<reference evidence="2 5" key="2">
    <citation type="journal article" date="2014" name="BMC Genomics">
        <title>An improved genome release (version Mt4.0) for the model legume Medicago truncatula.</title>
        <authorList>
            <person name="Tang H."/>
            <person name="Krishnakumar V."/>
            <person name="Bidwell S."/>
            <person name="Rosen B."/>
            <person name="Chan A."/>
            <person name="Zhou S."/>
            <person name="Gentzbittel L."/>
            <person name="Childs K.L."/>
            <person name="Yandell M."/>
            <person name="Gundlach H."/>
            <person name="Mayer K.F."/>
            <person name="Schwartz D.C."/>
            <person name="Town C.D."/>
        </authorList>
    </citation>
    <scope>GENOME REANNOTATION</scope>
    <source>
        <strain evidence="2">A17</strain>
        <strain evidence="4 5">cv. Jemalong A17</strain>
    </source>
</reference>
<reference evidence="2 5" key="1">
    <citation type="journal article" date="2011" name="Nature">
        <title>The Medicago genome provides insight into the evolution of rhizobial symbioses.</title>
        <authorList>
            <person name="Young N.D."/>
            <person name="Debelle F."/>
            <person name="Oldroyd G.E."/>
            <person name="Geurts R."/>
            <person name="Cannon S.B."/>
            <person name="Udvardi M.K."/>
            <person name="Benedito V.A."/>
            <person name="Mayer K.F."/>
            <person name="Gouzy J."/>
            <person name="Schoof H."/>
            <person name="Van de Peer Y."/>
            <person name="Proost S."/>
            <person name="Cook D.R."/>
            <person name="Meyers B.C."/>
            <person name="Spannagl M."/>
            <person name="Cheung F."/>
            <person name="De Mita S."/>
            <person name="Krishnakumar V."/>
            <person name="Gundlach H."/>
            <person name="Zhou S."/>
            <person name="Mudge J."/>
            <person name="Bharti A.K."/>
            <person name="Murray J.D."/>
            <person name="Naoumkina M.A."/>
            <person name="Rosen B."/>
            <person name="Silverstein K.A."/>
            <person name="Tang H."/>
            <person name="Rombauts S."/>
            <person name="Zhao P.X."/>
            <person name="Zhou P."/>
            <person name="Barbe V."/>
            <person name="Bardou P."/>
            <person name="Bechner M."/>
            <person name="Bellec A."/>
            <person name="Berger A."/>
            <person name="Berges H."/>
            <person name="Bidwell S."/>
            <person name="Bisseling T."/>
            <person name="Choisne N."/>
            <person name="Couloux A."/>
            <person name="Denny R."/>
            <person name="Deshpande S."/>
            <person name="Dai X."/>
            <person name="Doyle J.J."/>
            <person name="Dudez A.M."/>
            <person name="Farmer A.D."/>
            <person name="Fouteau S."/>
            <person name="Franken C."/>
            <person name="Gibelin C."/>
            <person name="Gish J."/>
            <person name="Goldstein S."/>
            <person name="Gonzalez A.J."/>
            <person name="Green P.J."/>
            <person name="Hallab A."/>
            <person name="Hartog M."/>
            <person name="Hua A."/>
            <person name="Humphray S.J."/>
            <person name="Jeong D.H."/>
            <person name="Jing Y."/>
            <person name="Jocker A."/>
            <person name="Kenton S.M."/>
            <person name="Kim D.J."/>
            <person name="Klee K."/>
            <person name="Lai H."/>
            <person name="Lang C."/>
            <person name="Lin S."/>
            <person name="Macmil S.L."/>
            <person name="Magdelenat G."/>
            <person name="Matthews L."/>
            <person name="McCorrison J."/>
            <person name="Monaghan E.L."/>
            <person name="Mun J.H."/>
            <person name="Najar F.Z."/>
            <person name="Nicholson C."/>
            <person name="Noirot C."/>
            <person name="O'Bleness M."/>
            <person name="Paule C.R."/>
            <person name="Poulain J."/>
            <person name="Prion F."/>
            <person name="Qin B."/>
            <person name="Qu C."/>
            <person name="Retzel E.F."/>
            <person name="Riddle C."/>
            <person name="Sallet E."/>
            <person name="Samain S."/>
            <person name="Samson N."/>
            <person name="Sanders I."/>
            <person name="Saurat O."/>
            <person name="Scarpelli C."/>
            <person name="Schiex T."/>
            <person name="Segurens B."/>
            <person name="Severin A.J."/>
            <person name="Sherrier D.J."/>
            <person name="Shi R."/>
            <person name="Sims S."/>
            <person name="Singer S.R."/>
            <person name="Sinharoy S."/>
            <person name="Sterck L."/>
            <person name="Viollet A."/>
            <person name="Wang B.B."/>
            <person name="Wang K."/>
            <person name="Wang M."/>
            <person name="Wang X."/>
            <person name="Warfsmann J."/>
            <person name="Weissenbach J."/>
            <person name="White D.D."/>
            <person name="White J.D."/>
            <person name="Wiley G.B."/>
            <person name="Wincker P."/>
            <person name="Xing Y."/>
            <person name="Yang L."/>
            <person name="Yao Z."/>
            <person name="Ying F."/>
            <person name="Zhai J."/>
            <person name="Zhou L."/>
            <person name="Zuber A."/>
            <person name="Denarie J."/>
            <person name="Dixon R.A."/>
            <person name="May G.D."/>
            <person name="Schwartz D.C."/>
            <person name="Rogers J."/>
            <person name="Quetier F."/>
            <person name="Town C.D."/>
            <person name="Roe B.A."/>
        </authorList>
    </citation>
    <scope>NUCLEOTIDE SEQUENCE [LARGE SCALE GENOMIC DNA]</scope>
    <source>
        <strain evidence="2">A17</strain>
        <strain evidence="4 5">cv. Jemalong A17</strain>
    </source>
</reference>
<dbReference type="Proteomes" id="UP000002051">
    <property type="component" value="Chromosome 3"/>
</dbReference>
<feature type="chain" id="PRO_5014499978" evidence="1">
    <location>
        <begin position="23"/>
        <end position="91"/>
    </location>
</feature>
<protein>
    <submittedName>
        <fullName evidence="2">LCR</fullName>
    </submittedName>
</protein>
<gene>
    <name evidence="2" type="ordered locus">MTR_3g024310</name>
    <name evidence="3" type="ORF">MtrunA17_Chr3g0086551</name>
</gene>
<reference evidence="4" key="3">
    <citation type="submission" date="2015-04" db="UniProtKB">
        <authorList>
            <consortium name="EnsemblPlants"/>
        </authorList>
    </citation>
    <scope>IDENTIFICATION</scope>
    <source>
        <strain evidence="4">cv. Jemalong A17</strain>
    </source>
</reference>
<dbReference type="Gramene" id="rna13960">
    <property type="protein sequence ID" value="RHN66049.1"/>
    <property type="gene ID" value="gene13960"/>
</dbReference>
<sequence>MTFCVQSFLLGVLCISLVLVSGFDTSLDLEGQTIEPTKKPSCFIGRPGPPQICCFSECTPNCTAVCIANDYLGGGRCQIFAGANFCCCYKP</sequence>
<keyword evidence="1" id="KW-0732">Signal</keyword>
<proteinExistence type="predicted"/>
<organism evidence="2 5">
    <name type="scientific">Medicago truncatula</name>
    <name type="common">Barrel medic</name>
    <name type="synonym">Medicago tribuloides</name>
    <dbReference type="NCBI Taxonomy" id="3880"/>
    <lineage>
        <taxon>Eukaryota</taxon>
        <taxon>Viridiplantae</taxon>
        <taxon>Streptophyta</taxon>
        <taxon>Embryophyta</taxon>
        <taxon>Tracheophyta</taxon>
        <taxon>Spermatophyta</taxon>
        <taxon>Magnoliopsida</taxon>
        <taxon>eudicotyledons</taxon>
        <taxon>Gunneridae</taxon>
        <taxon>Pentapetalae</taxon>
        <taxon>rosids</taxon>
        <taxon>fabids</taxon>
        <taxon>Fabales</taxon>
        <taxon>Fabaceae</taxon>
        <taxon>Papilionoideae</taxon>
        <taxon>50 kb inversion clade</taxon>
        <taxon>NPAAA clade</taxon>
        <taxon>Hologalegina</taxon>
        <taxon>IRL clade</taxon>
        <taxon>Trifolieae</taxon>
        <taxon>Medicago</taxon>
    </lineage>
</organism>
<reference evidence="3" key="4">
    <citation type="journal article" date="2018" name="Nat. Plants">
        <title>Whole-genome landscape of Medicago truncatula symbiotic genes.</title>
        <authorList>
            <person name="Pecrix Y."/>
            <person name="Gamas P."/>
            <person name="Carrere S."/>
        </authorList>
    </citation>
    <scope>NUCLEOTIDE SEQUENCE</scope>
    <source>
        <tissue evidence="3">Leaves</tissue>
    </source>
</reference>